<keyword evidence="2" id="KW-0285">Flavoprotein</keyword>
<accession>A0AAU7APE8</accession>
<dbReference type="Gene3D" id="3.30.390.30">
    <property type="match status" value="1"/>
</dbReference>
<dbReference type="SUPFAM" id="SSF55424">
    <property type="entry name" value="FAD/NAD-linked reductases, dimerisation (C-terminal) domain"/>
    <property type="match status" value="1"/>
</dbReference>
<dbReference type="InterPro" id="IPR023753">
    <property type="entry name" value="FAD/NAD-binding_dom"/>
</dbReference>
<feature type="region of interest" description="Disordered" evidence="5">
    <location>
        <begin position="36"/>
        <end position="55"/>
    </location>
</feature>
<dbReference type="InterPro" id="IPR016156">
    <property type="entry name" value="FAD/NAD-linked_Rdtase_dimer_sf"/>
</dbReference>
<organism evidence="8">
    <name type="scientific">Paraconexibacter sp. AEG42_29</name>
    <dbReference type="NCBI Taxonomy" id="2997339"/>
    <lineage>
        <taxon>Bacteria</taxon>
        <taxon>Bacillati</taxon>
        <taxon>Actinomycetota</taxon>
        <taxon>Thermoleophilia</taxon>
        <taxon>Solirubrobacterales</taxon>
        <taxon>Paraconexibacteraceae</taxon>
        <taxon>Paraconexibacter</taxon>
    </lineage>
</organism>
<evidence type="ECO:0000256" key="3">
    <source>
        <dbReference type="ARBA" id="ARBA00022827"/>
    </source>
</evidence>
<dbReference type="InterPro" id="IPR028202">
    <property type="entry name" value="Reductase_C"/>
</dbReference>
<dbReference type="Pfam" id="PF14759">
    <property type="entry name" value="Reductase_C"/>
    <property type="match status" value="1"/>
</dbReference>
<comment type="cofactor">
    <cofactor evidence="1">
        <name>FAD</name>
        <dbReference type="ChEBI" id="CHEBI:57692"/>
    </cofactor>
</comment>
<gene>
    <name evidence="8" type="primary">thcD_1</name>
    <name evidence="8" type="ORF">DSM112329_00372</name>
</gene>
<name>A0AAU7APE8_9ACTN</name>
<keyword evidence="4 8" id="KW-0560">Oxidoreductase</keyword>
<evidence type="ECO:0000313" key="8">
    <source>
        <dbReference type="EMBL" id="XAY03553.1"/>
    </source>
</evidence>
<dbReference type="SUPFAM" id="SSF51905">
    <property type="entry name" value="FAD/NAD(P)-binding domain"/>
    <property type="match status" value="1"/>
</dbReference>
<dbReference type="EC" id="1.18.1.-" evidence="8"/>
<reference evidence="8" key="1">
    <citation type="submission" date="2022-12" db="EMBL/GenBank/DDBJ databases">
        <title>Paraconexibacter alkalitolerans sp. nov. and Baekduia alba sp. nov., isolated from soil and emended description of the genera Paraconexibacter (Chun et al., 2020) and Baekduia (An et al., 2020).</title>
        <authorList>
            <person name="Vieira S."/>
            <person name="Huber K.J."/>
            <person name="Geppert A."/>
            <person name="Wolf J."/>
            <person name="Neumann-Schaal M."/>
            <person name="Muesken M."/>
            <person name="Overmann J."/>
        </authorList>
    </citation>
    <scope>NUCLEOTIDE SEQUENCE</scope>
    <source>
        <strain evidence="8">AEG42_29</strain>
    </source>
</reference>
<dbReference type="GO" id="GO:0016651">
    <property type="term" value="F:oxidoreductase activity, acting on NAD(P)H"/>
    <property type="evidence" value="ECO:0007669"/>
    <property type="project" value="TreeGrafter"/>
</dbReference>
<dbReference type="Pfam" id="PF07992">
    <property type="entry name" value="Pyr_redox_2"/>
    <property type="match status" value="1"/>
</dbReference>
<feature type="domain" description="Reductase C-terminal" evidence="7">
    <location>
        <begin position="340"/>
        <end position="406"/>
    </location>
</feature>
<dbReference type="PRINTS" id="PR00368">
    <property type="entry name" value="FADPNR"/>
</dbReference>
<sequence length="410" mass="42412">MSTRHVVIVGGGLAAHRAASALAGCGDAVRVTVVGDEPHRPYDRPPLSKGVLSGATPEDDCRFRGDGLEGVEWRLGRPAVALDPAARVLTLEGGEALGYDGLVIATGRRARTLPAAEGLTGVLSLRSLDDVRALRTALDGAASVAIVGAGFVGCEVAATLRGPAATLRGPAATLRGGDGDARPEVTLVDTAPHPLPVLGPELGARAAALHEARGVRLRMGVGVARFTGEGAVTGLDLDDGTHVPADLVLVAVGSLPNSEWLSGSGLALDRGAVVVDEHCFALGHEDIVAAGDVSAWPHPDADGPVSIEHWSNAQAMGTIAAGNLACEPADREAHAALPSFWSDQYDVKLQSIGFVGSADRFVVVLDEPERPVLVAEAFCGERLVGAVTFNRPRAMLQYQRRLREEAAAAR</sequence>
<keyword evidence="3" id="KW-0274">FAD</keyword>
<dbReference type="InterPro" id="IPR050446">
    <property type="entry name" value="FAD-oxidoreductase/Apoptosis"/>
</dbReference>
<dbReference type="KEGG" id="parq:DSM112329_00372"/>
<dbReference type="PANTHER" id="PTHR43557">
    <property type="entry name" value="APOPTOSIS-INDUCING FACTOR 1"/>
    <property type="match status" value="1"/>
</dbReference>
<dbReference type="PANTHER" id="PTHR43557:SF2">
    <property type="entry name" value="RIESKE DOMAIN-CONTAINING PROTEIN-RELATED"/>
    <property type="match status" value="1"/>
</dbReference>
<evidence type="ECO:0000256" key="5">
    <source>
        <dbReference type="SAM" id="MobiDB-lite"/>
    </source>
</evidence>
<protein>
    <submittedName>
        <fullName evidence="8">Rhodocoxin reductase</fullName>
        <ecNumber evidence="8">1.18.1.-</ecNumber>
    </submittedName>
</protein>
<evidence type="ECO:0000259" key="6">
    <source>
        <dbReference type="Pfam" id="PF07992"/>
    </source>
</evidence>
<dbReference type="RefSeq" id="WP_354700109.1">
    <property type="nucleotide sequence ID" value="NZ_CP114014.1"/>
</dbReference>
<dbReference type="GO" id="GO:0005737">
    <property type="term" value="C:cytoplasm"/>
    <property type="evidence" value="ECO:0007669"/>
    <property type="project" value="TreeGrafter"/>
</dbReference>
<evidence type="ECO:0000256" key="4">
    <source>
        <dbReference type="ARBA" id="ARBA00023002"/>
    </source>
</evidence>
<evidence type="ECO:0000259" key="7">
    <source>
        <dbReference type="Pfam" id="PF14759"/>
    </source>
</evidence>
<evidence type="ECO:0000256" key="2">
    <source>
        <dbReference type="ARBA" id="ARBA00022630"/>
    </source>
</evidence>
<dbReference type="Gene3D" id="3.50.50.60">
    <property type="entry name" value="FAD/NAD(P)-binding domain"/>
    <property type="match status" value="2"/>
</dbReference>
<dbReference type="InterPro" id="IPR036188">
    <property type="entry name" value="FAD/NAD-bd_sf"/>
</dbReference>
<dbReference type="AlphaFoldDB" id="A0AAU7APE8"/>
<proteinExistence type="predicted"/>
<dbReference type="EMBL" id="CP114014">
    <property type="protein sequence ID" value="XAY03553.1"/>
    <property type="molecule type" value="Genomic_DNA"/>
</dbReference>
<dbReference type="PRINTS" id="PR00411">
    <property type="entry name" value="PNDRDTASEI"/>
</dbReference>
<evidence type="ECO:0000256" key="1">
    <source>
        <dbReference type="ARBA" id="ARBA00001974"/>
    </source>
</evidence>
<feature type="domain" description="FAD/NAD(P)-binding" evidence="6">
    <location>
        <begin position="5"/>
        <end position="317"/>
    </location>
</feature>